<name>A0ACA9MHE3_9GLOM</name>
<dbReference type="Proteomes" id="UP000789702">
    <property type="component" value="Unassembled WGS sequence"/>
</dbReference>
<feature type="non-terminal residue" evidence="1">
    <location>
        <position position="136"/>
    </location>
</feature>
<sequence>MERWSRPHFLYNDSSKENGNSKKSKCKTQLDYSCSDEVDNQSAKKNNNNKRLKSKSSIKYVTQQDTLGSDNEVSQNIRKLSKKKKTNHDKKCETLSDSLKINLTYSSTNDSIENGVESANILVVVIEENEHFSNRQ</sequence>
<comment type="caution">
    <text evidence="1">The sequence shown here is derived from an EMBL/GenBank/DDBJ whole genome shotgun (WGS) entry which is preliminary data.</text>
</comment>
<accession>A0ACA9MHE3</accession>
<keyword evidence="2" id="KW-1185">Reference proteome</keyword>
<evidence type="ECO:0000313" key="1">
    <source>
        <dbReference type="EMBL" id="CAG8589854.1"/>
    </source>
</evidence>
<evidence type="ECO:0000313" key="2">
    <source>
        <dbReference type="Proteomes" id="UP000789702"/>
    </source>
</evidence>
<gene>
    <name evidence="1" type="ORF">DHETER_LOCUS6819</name>
</gene>
<proteinExistence type="predicted"/>
<reference evidence="1" key="1">
    <citation type="submission" date="2021-06" db="EMBL/GenBank/DDBJ databases">
        <authorList>
            <person name="Kallberg Y."/>
            <person name="Tangrot J."/>
            <person name="Rosling A."/>
        </authorList>
    </citation>
    <scope>NUCLEOTIDE SEQUENCE</scope>
    <source>
        <strain evidence="1">IL203A</strain>
    </source>
</reference>
<organism evidence="1 2">
    <name type="scientific">Dentiscutata heterogama</name>
    <dbReference type="NCBI Taxonomy" id="1316150"/>
    <lineage>
        <taxon>Eukaryota</taxon>
        <taxon>Fungi</taxon>
        <taxon>Fungi incertae sedis</taxon>
        <taxon>Mucoromycota</taxon>
        <taxon>Glomeromycotina</taxon>
        <taxon>Glomeromycetes</taxon>
        <taxon>Diversisporales</taxon>
        <taxon>Gigasporaceae</taxon>
        <taxon>Dentiscutata</taxon>
    </lineage>
</organism>
<dbReference type="EMBL" id="CAJVPU010008954">
    <property type="protein sequence ID" value="CAG8589854.1"/>
    <property type="molecule type" value="Genomic_DNA"/>
</dbReference>
<protein>
    <submittedName>
        <fullName evidence="1">4186_t:CDS:1</fullName>
    </submittedName>
</protein>